<sequence length="177" mass="20540">MSKKKRDRERKKILEFKKLEKESVDECLDDKMKDIEAEVRPKIIEENTSMGSGEITVTEAEKRELEGPKIGEQKTAEKFVLDKLNFKNIHKNFLRPIMKNAQVKISKFSKGKDKTNFNKNVKAKHGKMDKKEAIDNIVKSDVELKQTNELTLFEENNEVFLYPICPDPVQMATLNSH</sequence>
<protein>
    <submittedName>
        <fullName evidence="1">Uncharacterized protein</fullName>
    </submittedName>
</protein>
<evidence type="ECO:0000313" key="2">
    <source>
        <dbReference type="Proteomes" id="UP001497535"/>
    </source>
</evidence>
<gene>
    <name evidence="1" type="ORF">MENTE1834_LOCUS3346</name>
</gene>
<organism evidence="1 2">
    <name type="scientific">Meloidogyne enterolobii</name>
    <name type="common">Root-knot nematode worm</name>
    <name type="synonym">Meloidogyne mayaguensis</name>
    <dbReference type="NCBI Taxonomy" id="390850"/>
    <lineage>
        <taxon>Eukaryota</taxon>
        <taxon>Metazoa</taxon>
        <taxon>Ecdysozoa</taxon>
        <taxon>Nematoda</taxon>
        <taxon>Chromadorea</taxon>
        <taxon>Rhabditida</taxon>
        <taxon>Tylenchina</taxon>
        <taxon>Tylenchomorpha</taxon>
        <taxon>Tylenchoidea</taxon>
        <taxon>Meloidogynidae</taxon>
        <taxon>Meloidogyninae</taxon>
        <taxon>Meloidogyne</taxon>
    </lineage>
</organism>
<dbReference type="Proteomes" id="UP001497535">
    <property type="component" value="Unassembled WGS sequence"/>
</dbReference>
<proteinExistence type="predicted"/>
<evidence type="ECO:0000313" key="1">
    <source>
        <dbReference type="EMBL" id="CAK5016552.1"/>
    </source>
</evidence>
<dbReference type="EMBL" id="CAVMJV010000002">
    <property type="protein sequence ID" value="CAK5016552.1"/>
    <property type="molecule type" value="Genomic_DNA"/>
</dbReference>
<name>A0ACB0XTC1_MELEN</name>
<accession>A0ACB0XTC1</accession>
<keyword evidence="2" id="KW-1185">Reference proteome</keyword>
<reference evidence="1" key="1">
    <citation type="submission" date="2023-11" db="EMBL/GenBank/DDBJ databases">
        <authorList>
            <person name="Poullet M."/>
        </authorList>
    </citation>
    <scope>NUCLEOTIDE SEQUENCE</scope>
    <source>
        <strain evidence="1">E1834</strain>
    </source>
</reference>
<comment type="caution">
    <text evidence="1">The sequence shown here is derived from an EMBL/GenBank/DDBJ whole genome shotgun (WGS) entry which is preliminary data.</text>
</comment>